<dbReference type="SUPFAM" id="SSF52833">
    <property type="entry name" value="Thioredoxin-like"/>
    <property type="match status" value="1"/>
</dbReference>
<evidence type="ECO:0000256" key="2">
    <source>
        <dbReference type="ARBA" id="ARBA00023157"/>
    </source>
</evidence>
<dbReference type="FunFam" id="3.40.30.10:FF:000245">
    <property type="entry name" value="Thioredoxin"/>
    <property type="match status" value="1"/>
</dbReference>
<dbReference type="Pfam" id="PF00085">
    <property type="entry name" value="Thioredoxin"/>
    <property type="match status" value="1"/>
</dbReference>
<dbReference type="PROSITE" id="PS51352">
    <property type="entry name" value="THIOREDOXIN_2"/>
    <property type="match status" value="1"/>
</dbReference>
<protein>
    <recommendedName>
        <fullName evidence="3">Thioredoxin</fullName>
    </recommendedName>
</protein>
<dbReference type="InterPro" id="IPR013766">
    <property type="entry name" value="Thioredoxin_domain"/>
</dbReference>
<accession>S3BT15</accession>
<organism evidence="7 8">
    <name type="scientific">Ophiostoma piceae (strain UAMH 11346)</name>
    <name type="common">Sap stain fungus</name>
    <dbReference type="NCBI Taxonomy" id="1262450"/>
    <lineage>
        <taxon>Eukaryota</taxon>
        <taxon>Fungi</taxon>
        <taxon>Dikarya</taxon>
        <taxon>Ascomycota</taxon>
        <taxon>Pezizomycotina</taxon>
        <taxon>Sordariomycetes</taxon>
        <taxon>Sordariomycetidae</taxon>
        <taxon>Ophiostomatales</taxon>
        <taxon>Ophiostomataceae</taxon>
        <taxon>Ophiostoma</taxon>
    </lineage>
</organism>
<dbReference type="OMA" id="CYADWCS"/>
<dbReference type="EMBL" id="KE148166">
    <property type="protein sequence ID" value="EPE03587.1"/>
    <property type="molecule type" value="Genomic_DNA"/>
</dbReference>
<evidence type="ECO:0000256" key="5">
    <source>
        <dbReference type="PIRSR" id="PIRSR000077-4"/>
    </source>
</evidence>
<dbReference type="OrthoDB" id="10263751at2759"/>
<dbReference type="AlphaFoldDB" id="S3BT15"/>
<evidence type="ECO:0000256" key="3">
    <source>
        <dbReference type="PIRNR" id="PIRNR000077"/>
    </source>
</evidence>
<comment type="similarity">
    <text evidence="1 3">Belongs to the thioredoxin family.</text>
</comment>
<keyword evidence="8" id="KW-1185">Reference proteome</keyword>
<dbReference type="STRING" id="1262450.S3BT15"/>
<dbReference type="InterPro" id="IPR036249">
    <property type="entry name" value="Thioredoxin-like_sf"/>
</dbReference>
<feature type="site" description="Contributes to redox potential value" evidence="4">
    <location>
        <position position="33"/>
    </location>
</feature>
<feature type="site" description="Deprotonates C-terminal active site Cys" evidence="4">
    <location>
        <position position="25"/>
    </location>
</feature>
<evidence type="ECO:0000256" key="4">
    <source>
        <dbReference type="PIRSR" id="PIRSR000077-1"/>
    </source>
</evidence>
<feature type="domain" description="Thioredoxin" evidence="6">
    <location>
        <begin position="1"/>
        <end position="106"/>
    </location>
</feature>
<keyword evidence="2 5" id="KW-1015">Disulfide bond</keyword>
<reference evidence="7 8" key="1">
    <citation type="journal article" date="2013" name="BMC Genomics">
        <title>The genome and transcriptome of the pine saprophyte Ophiostoma piceae, and a comparison with the bark beetle-associated pine pathogen Grosmannia clavigera.</title>
        <authorList>
            <person name="Haridas S."/>
            <person name="Wang Y."/>
            <person name="Lim L."/>
            <person name="Massoumi Alamouti S."/>
            <person name="Jackman S."/>
            <person name="Docking R."/>
            <person name="Robertson G."/>
            <person name="Birol I."/>
            <person name="Bohlmann J."/>
            <person name="Breuil C."/>
        </authorList>
    </citation>
    <scope>NUCLEOTIDE SEQUENCE [LARGE SCALE GENOMIC DNA]</scope>
    <source>
        <strain evidence="7 8">UAMH 11346</strain>
    </source>
</reference>
<dbReference type="eggNOG" id="KOG0907">
    <property type="taxonomic scope" value="Eukaryota"/>
</dbReference>
<evidence type="ECO:0000259" key="6">
    <source>
        <dbReference type="PROSITE" id="PS51352"/>
    </source>
</evidence>
<dbReference type="InterPro" id="IPR005746">
    <property type="entry name" value="Thioredoxin"/>
</dbReference>
<gene>
    <name evidence="7" type="ORF">F503_01845</name>
</gene>
<feature type="site" description="Contributes to redox potential value" evidence="4">
    <location>
        <position position="32"/>
    </location>
</feature>
<dbReference type="PIRSF" id="PIRSF000077">
    <property type="entry name" value="Thioredoxin"/>
    <property type="match status" value="1"/>
</dbReference>
<dbReference type="GO" id="GO:0015035">
    <property type="term" value="F:protein-disulfide reductase activity"/>
    <property type="evidence" value="ECO:0007669"/>
    <property type="project" value="InterPro"/>
</dbReference>
<evidence type="ECO:0000313" key="8">
    <source>
        <dbReference type="Proteomes" id="UP000016923"/>
    </source>
</evidence>
<evidence type="ECO:0000313" key="7">
    <source>
        <dbReference type="EMBL" id="EPE03587.1"/>
    </source>
</evidence>
<dbReference type="Proteomes" id="UP000016923">
    <property type="component" value="Unassembled WGS sequence"/>
</dbReference>
<dbReference type="Gene3D" id="3.40.30.10">
    <property type="entry name" value="Glutaredoxin"/>
    <property type="match status" value="1"/>
</dbReference>
<evidence type="ECO:0000256" key="1">
    <source>
        <dbReference type="ARBA" id="ARBA00008987"/>
    </source>
</evidence>
<keyword evidence="5" id="KW-0676">Redox-active center</keyword>
<feature type="active site" description="Nucleophile" evidence="4">
    <location>
        <position position="31"/>
    </location>
</feature>
<proteinExistence type="inferred from homology"/>
<dbReference type="PANTHER" id="PTHR46115">
    <property type="entry name" value="THIOREDOXIN-LIKE PROTEIN 1"/>
    <property type="match status" value="1"/>
</dbReference>
<name>S3BT15_OPHP1</name>
<feature type="active site" description="Nucleophile" evidence="4">
    <location>
        <position position="34"/>
    </location>
</feature>
<sequence length="106" mass="11565">MAVTEFKNKAEYDSAITANKIVIVDASAVWCGPCKAIAPVYKKLSEDEKFKDILFAKFDVDEVADLAKHLGVTAMPTFFAIKDGEKVDLLQGANLAALTKLIEKTL</sequence>
<dbReference type="CDD" id="cd02947">
    <property type="entry name" value="TRX_family"/>
    <property type="match status" value="1"/>
</dbReference>
<dbReference type="VEuPathDB" id="FungiDB:F503_01845"/>
<dbReference type="HOGENOM" id="CLU_090389_14_4_1"/>
<feature type="disulfide bond" description="Redox-active" evidence="5">
    <location>
        <begin position="31"/>
        <end position="34"/>
    </location>
</feature>
<dbReference type="PRINTS" id="PR00421">
    <property type="entry name" value="THIOREDOXIN"/>
</dbReference>